<dbReference type="Proteomes" id="UP000219193">
    <property type="component" value="Unassembled WGS sequence"/>
</dbReference>
<evidence type="ECO:0000256" key="2">
    <source>
        <dbReference type="ARBA" id="ARBA00022729"/>
    </source>
</evidence>
<evidence type="ECO:0000313" key="5">
    <source>
        <dbReference type="Proteomes" id="UP000219193"/>
    </source>
</evidence>
<feature type="domain" description="NodB homology" evidence="3">
    <location>
        <begin position="73"/>
        <end position="284"/>
    </location>
</feature>
<evidence type="ECO:0000256" key="1">
    <source>
        <dbReference type="ARBA" id="ARBA00004613"/>
    </source>
</evidence>
<dbReference type="Gene3D" id="3.20.20.370">
    <property type="entry name" value="Glycoside hydrolase/deacetylase"/>
    <property type="match status" value="1"/>
</dbReference>
<gene>
    <name evidence="4" type="ORF">SAMN06296241_1873</name>
</gene>
<dbReference type="EMBL" id="OCMF01000002">
    <property type="protein sequence ID" value="SOC80325.1"/>
    <property type="molecule type" value="Genomic_DNA"/>
</dbReference>
<dbReference type="InterPro" id="IPR011330">
    <property type="entry name" value="Glyco_hydro/deAcase_b/a-brl"/>
</dbReference>
<accession>A0A285X4T1</accession>
<dbReference type="GO" id="GO:0005576">
    <property type="term" value="C:extracellular region"/>
    <property type="evidence" value="ECO:0007669"/>
    <property type="project" value="UniProtKB-SubCell"/>
</dbReference>
<evidence type="ECO:0000259" key="3">
    <source>
        <dbReference type="PROSITE" id="PS51677"/>
    </source>
</evidence>
<dbReference type="RefSeq" id="WP_097056106.1">
    <property type="nucleotide sequence ID" value="NZ_OCMF01000002.1"/>
</dbReference>
<dbReference type="PANTHER" id="PTHR34216">
    <property type="match status" value="1"/>
</dbReference>
<protein>
    <submittedName>
        <fullName evidence="4">Polysaccharide deacetylase</fullName>
    </submittedName>
</protein>
<dbReference type="Pfam" id="PF01522">
    <property type="entry name" value="Polysacc_deac_1"/>
    <property type="match status" value="1"/>
</dbReference>
<dbReference type="InterPro" id="IPR051398">
    <property type="entry name" value="Polysacch_Deacetylase"/>
</dbReference>
<sequence length="284" mass="33398">MRNIRSFIYNTLSIPGNLFGFLSSSRLRVLAYHDIENPTLFEKQIKFLIKHFDIIDLKTLNHHIQNQRPLPPKPLLITFDDGDFSVLKHGLPILKKYEIPACLFIITELIDTNREFWWNIFNSIYGKKKLNYFKGLSNQERITELQKIEYSGKRRQLTVEDLYELEQNGIRCCNHSHTHPLFDKCTLEELEHEFKKSKELFHRWGIPGDNIFAYPNGNFDEVSEKVLEANQIDLAFLFDHKLNNSKIHPLRISRIRVDSTTELGEFKVKVSGFHSLINQLRNGN</sequence>
<reference evidence="5" key="1">
    <citation type="submission" date="2017-09" db="EMBL/GenBank/DDBJ databases">
        <authorList>
            <person name="Varghese N."/>
            <person name="Submissions S."/>
        </authorList>
    </citation>
    <scope>NUCLEOTIDE SEQUENCE [LARGE SCALE GENOMIC DNA]</scope>
    <source>
        <strain evidence="5">CGMCC 1.12641</strain>
    </source>
</reference>
<dbReference type="AlphaFoldDB" id="A0A285X4T1"/>
<dbReference type="GO" id="GO:0016810">
    <property type="term" value="F:hydrolase activity, acting on carbon-nitrogen (but not peptide) bonds"/>
    <property type="evidence" value="ECO:0007669"/>
    <property type="project" value="InterPro"/>
</dbReference>
<keyword evidence="5" id="KW-1185">Reference proteome</keyword>
<keyword evidence="2" id="KW-0732">Signal</keyword>
<dbReference type="CDD" id="cd10918">
    <property type="entry name" value="CE4_NodB_like_5s_6s"/>
    <property type="match status" value="1"/>
</dbReference>
<dbReference type="SUPFAM" id="SSF88713">
    <property type="entry name" value="Glycoside hydrolase/deacetylase"/>
    <property type="match status" value="1"/>
</dbReference>
<dbReference type="PANTHER" id="PTHR34216:SF3">
    <property type="entry name" value="POLY-BETA-1,6-N-ACETYL-D-GLUCOSAMINE N-DEACETYLASE"/>
    <property type="match status" value="1"/>
</dbReference>
<dbReference type="GO" id="GO:0005975">
    <property type="term" value="P:carbohydrate metabolic process"/>
    <property type="evidence" value="ECO:0007669"/>
    <property type="project" value="InterPro"/>
</dbReference>
<comment type="subcellular location">
    <subcellularLocation>
        <location evidence="1">Secreted</location>
    </subcellularLocation>
</comment>
<dbReference type="InterPro" id="IPR002509">
    <property type="entry name" value="NODB_dom"/>
</dbReference>
<dbReference type="OrthoDB" id="1446101at2"/>
<name>A0A285X4T1_9FLAO</name>
<evidence type="ECO:0000313" key="4">
    <source>
        <dbReference type="EMBL" id="SOC80325.1"/>
    </source>
</evidence>
<proteinExistence type="predicted"/>
<organism evidence="4 5">
    <name type="scientific">Salinimicrobium sediminis</name>
    <dbReference type="NCBI Taxonomy" id="1343891"/>
    <lineage>
        <taxon>Bacteria</taxon>
        <taxon>Pseudomonadati</taxon>
        <taxon>Bacteroidota</taxon>
        <taxon>Flavobacteriia</taxon>
        <taxon>Flavobacteriales</taxon>
        <taxon>Flavobacteriaceae</taxon>
        <taxon>Salinimicrobium</taxon>
    </lineage>
</organism>
<dbReference type="PROSITE" id="PS51677">
    <property type="entry name" value="NODB"/>
    <property type="match status" value="1"/>
</dbReference>